<feature type="chain" id="PRO_5025331047" evidence="1">
    <location>
        <begin position="24"/>
        <end position="72"/>
    </location>
</feature>
<protein>
    <submittedName>
        <fullName evidence="2">Putative secreted protein</fullName>
    </submittedName>
</protein>
<dbReference type="EMBL" id="GIFC01000898">
    <property type="protein sequence ID" value="MXU82981.1"/>
    <property type="molecule type" value="Transcribed_RNA"/>
</dbReference>
<sequence length="72" mass="7965">MILWTSFQSLSCVCTIWLTPSTSENTDLERPFPVTCSGCLQFCCSMNCVGLNHGAAFWTMEDGTLVKCCDMV</sequence>
<proteinExistence type="predicted"/>
<feature type="signal peptide" evidence="1">
    <location>
        <begin position="1"/>
        <end position="23"/>
    </location>
</feature>
<organism evidence="2">
    <name type="scientific">Ixodes ricinus</name>
    <name type="common">Common tick</name>
    <name type="synonym">Acarus ricinus</name>
    <dbReference type="NCBI Taxonomy" id="34613"/>
    <lineage>
        <taxon>Eukaryota</taxon>
        <taxon>Metazoa</taxon>
        <taxon>Ecdysozoa</taxon>
        <taxon>Arthropoda</taxon>
        <taxon>Chelicerata</taxon>
        <taxon>Arachnida</taxon>
        <taxon>Acari</taxon>
        <taxon>Parasitiformes</taxon>
        <taxon>Ixodida</taxon>
        <taxon>Ixodoidea</taxon>
        <taxon>Ixodidae</taxon>
        <taxon>Ixodinae</taxon>
        <taxon>Ixodes</taxon>
    </lineage>
</organism>
<name>A0A6B0TYE0_IXORI</name>
<evidence type="ECO:0000313" key="2">
    <source>
        <dbReference type="EMBL" id="MXU82981.1"/>
    </source>
</evidence>
<evidence type="ECO:0000256" key="1">
    <source>
        <dbReference type="SAM" id="SignalP"/>
    </source>
</evidence>
<dbReference type="AlphaFoldDB" id="A0A6B0TYE0"/>
<accession>A0A6B0TYE0</accession>
<keyword evidence="1" id="KW-0732">Signal</keyword>
<reference evidence="2" key="1">
    <citation type="submission" date="2019-12" db="EMBL/GenBank/DDBJ databases">
        <title>An insight into the sialome of adult female Ixodes ricinus ticks feeding for 6 days.</title>
        <authorList>
            <person name="Perner J."/>
            <person name="Ribeiro J.M.C."/>
        </authorList>
    </citation>
    <scope>NUCLEOTIDE SEQUENCE</scope>
    <source>
        <strain evidence="2">Semi-engorged</strain>
        <tissue evidence="2">Salivary glands</tissue>
    </source>
</reference>